<sequence>MDIEVSHVKRKEIPLFVFPGGVRPSRTSRTTHKNSRAIPTRDVSADDQVGNLLGVASCSDAQHVPGKGSYMKQPEPDFAGGFQLPGSISLLPLAYPIK</sequence>
<accession>A0A804NHM8</accession>
<proteinExistence type="predicted"/>
<name>A0A804NHM8_MAIZE</name>
<dbReference type="EnsemblPlants" id="Zm00001eb161240_T001">
    <property type="protein sequence ID" value="Zm00001eb161240_P001"/>
    <property type="gene ID" value="Zm00001eb161240"/>
</dbReference>
<dbReference type="AlphaFoldDB" id="A0A804NHM8"/>
<dbReference type="Proteomes" id="UP000007305">
    <property type="component" value="Chromosome 3"/>
</dbReference>
<dbReference type="InParanoid" id="A0A804NHM8"/>
<reference evidence="1" key="2">
    <citation type="submission" date="2019-07" db="EMBL/GenBank/DDBJ databases">
        <authorList>
            <person name="Seetharam A."/>
            <person name="Woodhouse M."/>
            <person name="Cannon E."/>
        </authorList>
    </citation>
    <scope>NUCLEOTIDE SEQUENCE [LARGE SCALE GENOMIC DNA]</scope>
    <source>
        <strain evidence="1">cv. B73</strain>
    </source>
</reference>
<protein>
    <submittedName>
        <fullName evidence="1">Uncharacterized protein</fullName>
    </submittedName>
</protein>
<evidence type="ECO:0000313" key="1">
    <source>
        <dbReference type="EnsemblPlants" id="Zm00001eb161240_P001"/>
    </source>
</evidence>
<evidence type="ECO:0000313" key="2">
    <source>
        <dbReference type="Proteomes" id="UP000007305"/>
    </source>
</evidence>
<reference evidence="1" key="3">
    <citation type="submission" date="2021-05" db="UniProtKB">
        <authorList>
            <consortium name="EnsemblPlants"/>
        </authorList>
    </citation>
    <scope>IDENTIFICATION</scope>
    <source>
        <strain evidence="1">cv. B73</strain>
    </source>
</reference>
<organism evidence="1 2">
    <name type="scientific">Zea mays</name>
    <name type="common">Maize</name>
    <dbReference type="NCBI Taxonomy" id="4577"/>
    <lineage>
        <taxon>Eukaryota</taxon>
        <taxon>Viridiplantae</taxon>
        <taxon>Streptophyta</taxon>
        <taxon>Embryophyta</taxon>
        <taxon>Tracheophyta</taxon>
        <taxon>Spermatophyta</taxon>
        <taxon>Magnoliopsida</taxon>
        <taxon>Liliopsida</taxon>
        <taxon>Poales</taxon>
        <taxon>Poaceae</taxon>
        <taxon>PACMAD clade</taxon>
        <taxon>Panicoideae</taxon>
        <taxon>Andropogonodae</taxon>
        <taxon>Andropogoneae</taxon>
        <taxon>Tripsacinae</taxon>
        <taxon>Zea</taxon>
    </lineage>
</organism>
<dbReference type="Gramene" id="Zm00001eb161240_T001">
    <property type="protein sequence ID" value="Zm00001eb161240_P001"/>
    <property type="gene ID" value="Zm00001eb161240"/>
</dbReference>
<reference evidence="2" key="1">
    <citation type="submission" date="2015-12" db="EMBL/GenBank/DDBJ databases">
        <title>Update maize B73 reference genome by single molecule sequencing technologies.</title>
        <authorList>
            <consortium name="Maize Genome Sequencing Project"/>
            <person name="Ware D."/>
        </authorList>
    </citation>
    <scope>NUCLEOTIDE SEQUENCE [LARGE SCALE GENOMIC DNA]</scope>
    <source>
        <strain evidence="2">cv. B73</strain>
    </source>
</reference>
<keyword evidence="2" id="KW-1185">Reference proteome</keyword>